<reference evidence="2" key="1">
    <citation type="journal article" date="2019" name="Int. J. Syst. Evol. Microbiol.">
        <title>The Global Catalogue of Microorganisms (GCM) 10K type strain sequencing project: providing services to taxonomists for standard genome sequencing and annotation.</title>
        <authorList>
            <consortium name="The Broad Institute Genomics Platform"/>
            <consortium name="The Broad Institute Genome Sequencing Center for Infectious Disease"/>
            <person name="Wu L."/>
            <person name="Ma J."/>
        </authorList>
    </citation>
    <scope>NUCLEOTIDE SEQUENCE [LARGE SCALE GENOMIC DNA]</scope>
    <source>
        <strain evidence="2">NCAIM B.02333</strain>
    </source>
</reference>
<dbReference type="EMBL" id="JBHRWW010000008">
    <property type="protein sequence ID" value="MFC3689242.1"/>
    <property type="molecule type" value="Genomic_DNA"/>
</dbReference>
<proteinExistence type="predicted"/>
<protein>
    <submittedName>
        <fullName evidence="1">Uncharacterized protein</fullName>
    </submittedName>
</protein>
<evidence type="ECO:0000313" key="2">
    <source>
        <dbReference type="Proteomes" id="UP001595685"/>
    </source>
</evidence>
<dbReference type="RefSeq" id="WP_340288493.1">
    <property type="nucleotide sequence ID" value="NZ_JBBEOI010000002.1"/>
</dbReference>
<keyword evidence="2" id="KW-1185">Reference proteome</keyword>
<comment type="caution">
    <text evidence="1">The sequence shown here is derived from an EMBL/GenBank/DDBJ whole genome shotgun (WGS) entry which is preliminary data.</text>
</comment>
<dbReference type="Proteomes" id="UP001595685">
    <property type="component" value="Unassembled WGS sequence"/>
</dbReference>
<gene>
    <name evidence="1" type="ORF">ACFOLH_12910</name>
</gene>
<sequence length="159" mass="16831">MNAPGDKAVDHHDLLALRARADVGDYLRVAETERAPGSLEGPARQRPGHDSPVVVCLVHIIMLVDSAIAAEKSRPGGGDTSFVLGMVLIASRAANLLPEGCGDDVLPPEVEGLQAPAGEPLGLLCAAEELTRVHEPEDFEPGYSDLVVSLIDLIRDWTP</sequence>
<organism evidence="1 2">
    <name type="scientific">Aquipuribacter hungaricus</name>
    <dbReference type="NCBI Taxonomy" id="545624"/>
    <lineage>
        <taxon>Bacteria</taxon>
        <taxon>Bacillati</taxon>
        <taxon>Actinomycetota</taxon>
        <taxon>Actinomycetes</taxon>
        <taxon>Micrococcales</taxon>
        <taxon>Intrasporangiaceae</taxon>
        <taxon>Aquipuribacter</taxon>
    </lineage>
</organism>
<accession>A0ABV7WK15</accession>
<evidence type="ECO:0000313" key="1">
    <source>
        <dbReference type="EMBL" id="MFC3689242.1"/>
    </source>
</evidence>
<name>A0ABV7WK15_9MICO</name>